<keyword evidence="7" id="KW-1133">Transmembrane helix</keyword>
<dbReference type="GeneID" id="77728903"/>
<dbReference type="GO" id="GO:0045277">
    <property type="term" value="C:respiratory chain complex IV"/>
    <property type="evidence" value="ECO:0007669"/>
    <property type="project" value="UniProtKB-UniRule"/>
</dbReference>
<keyword evidence="5 10" id="KW-0999">Mitochondrion inner membrane</keyword>
<keyword evidence="12" id="KW-1185">Reference proteome</keyword>
<name>A0AA38LRQ5_9TREE</name>
<evidence type="ECO:0000313" key="12">
    <source>
        <dbReference type="Proteomes" id="UP001164286"/>
    </source>
</evidence>
<gene>
    <name evidence="11" type="ORF">MKK02DRAFT_37554</name>
</gene>
<dbReference type="InterPro" id="IPR004202">
    <property type="entry name" value="COX7C/Cox8"/>
</dbReference>
<comment type="pathway">
    <text evidence="2 10">Energy metabolism; oxidative phosphorylation.</text>
</comment>
<dbReference type="InterPro" id="IPR036636">
    <property type="entry name" value="COX7C/Cox8_sf"/>
</dbReference>
<evidence type="ECO:0000256" key="8">
    <source>
        <dbReference type="ARBA" id="ARBA00023128"/>
    </source>
</evidence>
<evidence type="ECO:0000313" key="11">
    <source>
        <dbReference type="EMBL" id="KAI9634677.1"/>
    </source>
</evidence>
<evidence type="ECO:0000256" key="7">
    <source>
        <dbReference type="ARBA" id="ARBA00022989"/>
    </source>
</evidence>
<evidence type="ECO:0000256" key="5">
    <source>
        <dbReference type="ARBA" id="ARBA00022792"/>
    </source>
</evidence>
<keyword evidence="9" id="KW-0472">Membrane</keyword>
<dbReference type="EMBL" id="JAKWFO010000006">
    <property type="protein sequence ID" value="KAI9634677.1"/>
    <property type="molecule type" value="Genomic_DNA"/>
</dbReference>
<dbReference type="Gene3D" id="4.10.49.10">
    <property type="entry name" value="Cytochrome c oxidase subunit VIIc"/>
    <property type="match status" value="1"/>
</dbReference>
<dbReference type="Proteomes" id="UP001164286">
    <property type="component" value="Unassembled WGS sequence"/>
</dbReference>
<accession>A0AA38LRQ5</accession>
<dbReference type="Pfam" id="PF02935">
    <property type="entry name" value="COX7C"/>
    <property type="match status" value="1"/>
</dbReference>
<dbReference type="SUPFAM" id="SSF81427">
    <property type="entry name" value="Mitochondrial cytochrome c oxidase subunit VIIc (aka VIIIa)"/>
    <property type="match status" value="1"/>
</dbReference>
<dbReference type="GO" id="GO:0006123">
    <property type="term" value="P:mitochondrial electron transport, cytochrome c to oxygen"/>
    <property type="evidence" value="ECO:0007669"/>
    <property type="project" value="UniProtKB-UniRule"/>
</dbReference>
<organism evidence="11 12">
    <name type="scientific">Dioszegia hungarica</name>
    <dbReference type="NCBI Taxonomy" id="4972"/>
    <lineage>
        <taxon>Eukaryota</taxon>
        <taxon>Fungi</taxon>
        <taxon>Dikarya</taxon>
        <taxon>Basidiomycota</taxon>
        <taxon>Agaricomycotina</taxon>
        <taxon>Tremellomycetes</taxon>
        <taxon>Tremellales</taxon>
        <taxon>Bulleribasidiaceae</taxon>
        <taxon>Dioszegia</taxon>
    </lineage>
</organism>
<evidence type="ECO:0000256" key="1">
    <source>
        <dbReference type="ARBA" id="ARBA00004434"/>
    </source>
</evidence>
<dbReference type="GO" id="GO:0005743">
    <property type="term" value="C:mitochondrial inner membrane"/>
    <property type="evidence" value="ECO:0007669"/>
    <property type="project" value="UniProtKB-SubCell"/>
</dbReference>
<sequence length="73" mass="8010">MSILARASLRAARVAVPRQQIRSMHVDNVVDHALPTNVTNKPWLAAKIIIYGCTGFGLPFYAAHWHMQKAGAA</sequence>
<evidence type="ECO:0000256" key="10">
    <source>
        <dbReference type="RuleBase" id="RU368123"/>
    </source>
</evidence>
<dbReference type="AlphaFoldDB" id="A0AA38LRQ5"/>
<dbReference type="PANTHER" id="PTHR13313:SF0">
    <property type="entry name" value="CYTOCHROME C OXIDASE SUBUNIT 7C, MITOCHONDRIAL"/>
    <property type="match status" value="1"/>
</dbReference>
<keyword evidence="8 10" id="KW-0496">Mitochondrion</keyword>
<comment type="function">
    <text evidence="10">Component of the cytochrome c oxidase, the last enzyme in the mitochondrial electron transport chain which drives oxidative phosphorylation. The respiratory chain contains 3 multisubunit complexes succinate dehydrogenase (complex II, CII), ubiquinol-cytochrome c oxidoreductase (cytochrome b-c1 complex, complex III, CIII) and cytochrome c oxidase (complex IV, CIV), that cooperate to transfer electrons derived from NADH and succinate to molecular oxygen, creating an electrochemical gradient over the inner membrane that drives transmembrane transport and the ATP synthase. Cytochrome c oxidase is the component of the respiratory chain that catalyzes the reduction of oxygen to water. Electrons originating from reduced cytochrome c in the intermembrane space (IMS) are transferred via the dinuclear copper A center (CU(A)) of subunit 2 and heme A of subunit 1 to the active site in subunit 1, a binuclear center (BNC) formed by heme A3 and copper B (CU(B)). The BNC reduces molecular oxygen to 2 water molecules using 4 electrons from cytochrome c in the IMS and 4 protons from the mitochondrial matrix.</text>
</comment>
<keyword evidence="4" id="KW-0812">Transmembrane</keyword>
<dbReference type="PANTHER" id="PTHR13313">
    <property type="entry name" value="CYTOCHROME C OXIDASE SUBUNIT VIIC"/>
    <property type="match status" value="1"/>
</dbReference>
<evidence type="ECO:0000256" key="3">
    <source>
        <dbReference type="ARBA" id="ARBA00010514"/>
    </source>
</evidence>
<dbReference type="RefSeq" id="XP_052944454.1">
    <property type="nucleotide sequence ID" value="XM_053089698.1"/>
</dbReference>
<evidence type="ECO:0000256" key="4">
    <source>
        <dbReference type="ARBA" id="ARBA00022692"/>
    </source>
</evidence>
<comment type="caution">
    <text evidence="11">The sequence shown here is derived from an EMBL/GenBank/DDBJ whole genome shotgun (WGS) entry which is preliminary data.</text>
</comment>
<comment type="subcellular location">
    <subcellularLocation>
        <location evidence="1 10">Mitochondrion inner membrane</location>
        <topology evidence="1 10">Single-pass membrane protein</topology>
    </subcellularLocation>
</comment>
<reference evidence="11" key="1">
    <citation type="journal article" date="2022" name="G3 (Bethesda)">
        <title>High quality genome of the basidiomycete yeast Dioszegia hungarica PDD-24b-2 isolated from cloud water.</title>
        <authorList>
            <person name="Jarrige D."/>
            <person name="Haridas S."/>
            <person name="Bleykasten-Grosshans C."/>
            <person name="Joly M."/>
            <person name="Nadalig T."/>
            <person name="Sancelme M."/>
            <person name="Vuilleumier S."/>
            <person name="Grigoriev I.V."/>
            <person name="Amato P."/>
            <person name="Bringel F."/>
        </authorList>
    </citation>
    <scope>NUCLEOTIDE SEQUENCE</scope>
    <source>
        <strain evidence="11">PDD-24b-2</strain>
    </source>
</reference>
<evidence type="ECO:0000256" key="6">
    <source>
        <dbReference type="ARBA" id="ARBA00022946"/>
    </source>
</evidence>
<comment type="subunit">
    <text evidence="10">Component of the cytochrome c oxidase (complex IV, CIV), a multisubunit enzyme composed of a catalytic core of 3 subunits and several supernumerary subunits. The complex exists as a monomer or a dimer and forms supercomplexes (SCs) in the inner mitochondrial membrane with ubiquinol-cytochrome c oxidoreductase (cytochrome b-c1 complex, complex III, CIII).</text>
</comment>
<keyword evidence="6 10" id="KW-0809">Transit peptide</keyword>
<proteinExistence type="inferred from homology"/>
<evidence type="ECO:0000256" key="2">
    <source>
        <dbReference type="ARBA" id="ARBA00004673"/>
    </source>
</evidence>
<comment type="similarity">
    <text evidence="3 10">Belongs to the cytochrome c oxidase VIIc family.</text>
</comment>
<protein>
    <recommendedName>
        <fullName evidence="10">Cytochrome c oxidase subunit 8, mitochondrial</fullName>
    </recommendedName>
    <alternativeName>
        <fullName evidence="10">Cytochrome c oxidase polypeptide VIII</fullName>
    </alternativeName>
</protein>
<evidence type="ECO:0000256" key="9">
    <source>
        <dbReference type="ARBA" id="ARBA00023136"/>
    </source>
</evidence>